<accession>A0A0C2T6I1</accession>
<name>A0A0C2T6I1_AMAMK</name>
<dbReference type="EMBL" id="KN818274">
    <property type="protein sequence ID" value="KIL62199.1"/>
    <property type="molecule type" value="Genomic_DNA"/>
</dbReference>
<proteinExistence type="predicted"/>
<organism evidence="2 3">
    <name type="scientific">Amanita muscaria (strain Koide BX008)</name>
    <dbReference type="NCBI Taxonomy" id="946122"/>
    <lineage>
        <taxon>Eukaryota</taxon>
        <taxon>Fungi</taxon>
        <taxon>Dikarya</taxon>
        <taxon>Basidiomycota</taxon>
        <taxon>Agaricomycotina</taxon>
        <taxon>Agaricomycetes</taxon>
        <taxon>Agaricomycetidae</taxon>
        <taxon>Agaricales</taxon>
        <taxon>Pluteineae</taxon>
        <taxon>Amanitaceae</taxon>
        <taxon>Amanita</taxon>
    </lineage>
</organism>
<feature type="non-terminal residue" evidence="2">
    <location>
        <position position="54"/>
    </location>
</feature>
<evidence type="ECO:0000313" key="3">
    <source>
        <dbReference type="Proteomes" id="UP000054549"/>
    </source>
</evidence>
<keyword evidence="3" id="KW-1185">Reference proteome</keyword>
<dbReference type="InParanoid" id="A0A0C2T6I1"/>
<keyword evidence="1" id="KW-1133">Transmembrane helix</keyword>
<dbReference type="HOGENOM" id="CLU_193202_0_0_1"/>
<feature type="non-terminal residue" evidence="2">
    <location>
        <position position="1"/>
    </location>
</feature>
<reference evidence="2 3" key="1">
    <citation type="submission" date="2014-04" db="EMBL/GenBank/DDBJ databases">
        <title>Evolutionary Origins and Diversification of the Mycorrhizal Mutualists.</title>
        <authorList>
            <consortium name="DOE Joint Genome Institute"/>
            <consortium name="Mycorrhizal Genomics Consortium"/>
            <person name="Kohler A."/>
            <person name="Kuo A."/>
            <person name="Nagy L.G."/>
            <person name="Floudas D."/>
            <person name="Copeland A."/>
            <person name="Barry K.W."/>
            <person name="Cichocki N."/>
            <person name="Veneault-Fourrey C."/>
            <person name="LaButti K."/>
            <person name="Lindquist E.A."/>
            <person name="Lipzen A."/>
            <person name="Lundell T."/>
            <person name="Morin E."/>
            <person name="Murat C."/>
            <person name="Riley R."/>
            <person name="Ohm R."/>
            <person name="Sun H."/>
            <person name="Tunlid A."/>
            <person name="Henrissat B."/>
            <person name="Grigoriev I.V."/>
            <person name="Hibbett D.S."/>
            <person name="Martin F."/>
        </authorList>
    </citation>
    <scope>NUCLEOTIDE SEQUENCE [LARGE SCALE GENOMIC DNA]</scope>
    <source>
        <strain evidence="2 3">Koide BX008</strain>
    </source>
</reference>
<keyword evidence="1" id="KW-0472">Membrane</keyword>
<dbReference type="AlphaFoldDB" id="A0A0C2T6I1"/>
<evidence type="ECO:0000313" key="2">
    <source>
        <dbReference type="EMBL" id="KIL62199.1"/>
    </source>
</evidence>
<keyword evidence="1" id="KW-0812">Transmembrane</keyword>
<protein>
    <submittedName>
        <fullName evidence="2">Uncharacterized protein</fullName>
    </submittedName>
</protein>
<gene>
    <name evidence="2" type="ORF">M378DRAFT_58415</name>
</gene>
<dbReference type="OrthoDB" id="3251307at2759"/>
<feature type="transmembrane region" description="Helical" evidence="1">
    <location>
        <begin position="21"/>
        <end position="45"/>
    </location>
</feature>
<evidence type="ECO:0000256" key="1">
    <source>
        <dbReference type="SAM" id="Phobius"/>
    </source>
</evidence>
<sequence>PSRTWDYGLWRFPIARRPCPQGVATVCMGFGSCTVLIFSCLPWPILAGQAFFFF</sequence>
<dbReference type="Proteomes" id="UP000054549">
    <property type="component" value="Unassembled WGS sequence"/>
</dbReference>